<evidence type="ECO:0000313" key="9">
    <source>
        <dbReference type="Proteomes" id="UP000254259"/>
    </source>
</evidence>
<dbReference type="PANTHER" id="PTHR42804:SF1">
    <property type="entry name" value="ALDEHYDE DEHYDROGENASE-RELATED"/>
    <property type="match status" value="1"/>
</dbReference>
<keyword evidence="2 6" id="KW-0560">Oxidoreductase</keyword>
<dbReference type="PANTHER" id="PTHR42804">
    <property type="entry name" value="ALDEHYDE DEHYDROGENASE"/>
    <property type="match status" value="1"/>
</dbReference>
<evidence type="ECO:0000256" key="1">
    <source>
        <dbReference type="ARBA" id="ARBA00009986"/>
    </source>
</evidence>
<dbReference type="GO" id="GO:0004029">
    <property type="term" value="F:aldehyde dehydrogenase (NAD+) activity"/>
    <property type="evidence" value="ECO:0007669"/>
    <property type="project" value="UniProtKB-EC"/>
</dbReference>
<dbReference type="Gene3D" id="3.40.605.10">
    <property type="entry name" value="Aldehyde Dehydrogenase, Chain A, domain 1"/>
    <property type="match status" value="1"/>
</dbReference>
<evidence type="ECO:0000259" key="7">
    <source>
        <dbReference type="Pfam" id="PF00171"/>
    </source>
</evidence>
<dbReference type="InterPro" id="IPR029510">
    <property type="entry name" value="Ald_DH_CS_GLU"/>
</dbReference>
<sequence>MNHCHTYAAGAWFGSGGSEEIDLVDSYTEEAYASLRASSRADVDVAVASARSAGRSWAQTPVEVRANALARIAEALAERADELAQAITREVGMPRKLSRRIQVDAPIRAWRRQAELAATLARPERIGHSIIERLPVGVVACITPWNYPLHQLTAKVACALAAGCTVVVKPSEVAPSSGFILADAVASAGLPAGVFNLVNGRGDIGEALVAHPDVDMVSFTGSTAVGRRIAAAAGAQLKRVALELGGKSAALIVPDADLAAAVKATLANCLLNSGQTCSALSRLLVPRARYAEVVAMLREQVKAYVMGDPADPATRLGPLASMPQLARVRALVDAAIADGAAVIAGGPDALPVPSRGFFFAPTVLGNVDRSMPIAQQEVFGPVLVLLAYDNVDEAVAIANGTRYGLAASVWGPTPDAAWAVARRLRAGQIDLNGAPFNPDAPFGGFGDSGIGRENGPHGLHEFVDTVSYQLPADYIGNMVGAS</sequence>
<dbReference type="InterPro" id="IPR016161">
    <property type="entry name" value="Ald_DH/histidinol_DH"/>
</dbReference>
<dbReference type="PROSITE" id="PS00070">
    <property type="entry name" value="ALDEHYDE_DEHYDR_CYS"/>
    <property type="match status" value="1"/>
</dbReference>
<dbReference type="EMBL" id="LT984813">
    <property type="protein sequence ID" value="SPD64733.1"/>
    <property type="molecule type" value="Genomic_DNA"/>
</dbReference>
<dbReference type="RefSeq" id="WP_115709658.1">
    <property type="nucleotide sequence ID" value="NZ_LT984813.1"/>
</dbReference>
<evidence type="ECO:0000256" key="5">
    <source>
        <dbReference type="PROSITE-ProRule" id="PRU10007"/>
    </source>
</evidence>
<dbReference type="Gene3D" id="3.40.309.10">
    <property type="entry name" value="Aldehyde Dehydrogenase, Chain A, domain 2"/>
    <property type="match status" value="1"/>
</dbReference>
<dbReference type="SUPFAM" id="SSF53720">
    <property type="entry name" value="ALDH-like"/>
    <property type="match status" value="1"/>
</dbReference>
<accession>A0A9Q7UR32</accession>
<feature type="active site" evidence="5">
    <location>
        <position position="243"/>
    </location>
</feature>
<dbReference type="FunFam" id="3.40.605.10:FF:000007">
    <property type="entry name" value="NAD/NADP-dependent betaine aldehyde dehydrogenase"/>
    <property type="match status" value="1"/>
</dbReference>
<dbReference type="CDD" id="cd07138">
    <property type="entry name" value="ALDH_CddD_SSP0762"/>
    <property type="match status" value="1"/>
</dbReference>
<dbReference type="Proteomes" id="UP000254259">
    <property type="component" value="Chromosome CBM2636"/>
</dbReference>
<dbReference type="EC" id="1.2.1.3" evidence="3"/>
<gene>
    <name evidence="8" type="primary">ald</name>
    <name evidence="8" type="ORF">CBM2636_11756</name>
</gene>
<dbReference type="AlphaFoldDB" id="A0A9Q7UR32"/>
<comment type="similarity">
    <text evidence="1 6">Belongs to the aldehyde dehydrogenase family.</text>
</comment>
<dbReference type="InterPro" id="IPR015590">
    <property type="entry name" value="Aldehyde_DH_dom"/>
</dbReference>
<evidence type="ECO:0000256" key="3">
    <source>
        <dbReference type="ARBA" id="ARBA00024226"/>
    </source>
</evidence>
<dbReference type="InterPro" id="IPR016163">
    <property type="entry name" value="Ald_DH_C"/>
</dbReference>
<protein>
    <recommendedName>
        <fullName evidence="3">aldehyde dehydrogenase (NAD(+))</fullName>
        <ecNumber evidence="3">1.2.1.3</ecNumber>
    </recommendedName>
</protein>
<dbReference type="PROSITE" id="PS00687">
    <property type="entry name" value="ALDEHYDE_DEHYDR_GLU"/>
    <property type="match status" value="1"/>
</dbReference>
<reference evidence="8 9" key="1">
    <citation type="submission" date="2018-01" db="EMBL/GenBank/DDBJ databases">
        <authorList>
            <person name="Clerissi C."/>
        </authorList>
    </citation>
    <scope>NUCLEOTIDE SEQUENCE [LARGE SCALE GENOMIC DNA]</scope>
    <source>
        <strain evidence="8">Cupriavidus taiwanensis SWF 66322</strain>
    </source>
</reference>
<evidence type="ECO:0000256" key="2">
    <source>
        <dbReference type="ARBA" id="ARBA00023002"/>
    </source>
</evidence>
<evidence type="ECO:0000256" key="4">
    <source>
        <dbReference type="ARBA" id="ARBA00049194"/>
    </source>
</evidence>
<name>A0A9Q7UR32_9BURK</name>
<organism evidence="8 9">
    <name type="scientific">Cupriavidus taiwanensis</name>
    <dbReference type="NCBI Taxonomy" id="164546"/>
    <lineage>
        <taxon>Bacteria</taxon>
        <taxon>Pseudomonadati</taxon>
        <taxon>Pseudomonadota</taxon>
        <taxon>Betaproteobacteria</taxon>
        <taxon>Burkholderiales</taxon>
        <taxon>Burkholderiaceae</taxon>
        <taxon>Cupriavidus</taxon>
    </lineage>
</organism>
<dbReference type="InterPro" id="IPR016162">
    <property type="entry name" value="Ald_DH_N"/>
</dbReference>
<proteinExistence type="inferred from homology"/>
<evidence type="ECO:0000256" key="6">
    <source>
        <dbReference type="RuleBase" id="RU003345"/>
    </source>
</evidence>
<dbReference type="Pfam" id="PF00171">
    <property type="entry name" value="Aldedh"/>
    <property type="match status" value="1"/>
</dbReference>
<feature type="domain" description="Aldehyde dehydrogenase" evidence="7">
    <location>
        <begin position="16"/>
        <end position="465"/>
    </location>
</feature>
<comment type="catalytic activity">
    <reaction evidence="4">
        <text>an aldehyde + NAD(+) + H2O = a carboxylate + NADH + 2 H(+)</text>
        <dbReference type="Rhea" id="RHEA:16185"/>
        <dbReference type="ChEBI" id="CHEBI:15377"/>
        <dbReference type="ChEBI" id="CHEBI:15378"/>
        <dbReference type="ChEBI" id="CHEBI:17478"/>
        <dbReference type="ChEBI" id="CHEBI:29067"/>
        <dbReference type="ChEBI" id="CHEBI:57540"/>
        <dbReference type="ChEBI" id="CHEBI:57945"/>
        <dbReference type="EC" id="1.2.1.3"/>
    </reaction>
</comment>
<dbReference type="InterPro" id="IPR016160">
    <property type="entry name" value="Ald_DH_CS_CYS"/>
</dbReference>
<evidence type="ECO:0000313" key="8">
    <source>
        <dbReference type="EMBL" id="SPD64733.1"/>
    </source>
</evidence>